<accession>A0A419SG58</accession>
<dbReference type="PANTHER" id="PTHR43071:SF1">
    <property type="entry name" value="2-AMINO-4-HYDROXY-6-HYDROXYMETHYLDIHYDROPTERIDINE PYROPHOSPHOKINASE"/>
    <property type="match status" value="1"/>
</dbReference>
<keyword evidence="8" id="KW-0289">Folate biosynthesis</keyword>
<dbReference type="Proteomes" id="UP000284219">
    <property type="component" value="Unassembled WGS sequence"/>
</dbReference>
<keyword evidence="6 10" id="KW-0418">Kinase</keyword>
<feature type="domain" description="7,8-dihydro-6-hydroxymethylpterin-pyrophosphokinase" evidence="9">
    <location>
        <begin position="88"/>
        <end position="99"/>
    </location>
</feature>
<evidence type="ECO:0000256" key="6">
    <source>
        <dbReference type="ARBA" id="ARBA00022777"/>
    </source>
</evidence>
<dbReference type="GO" id="GO:0046656">
    <property type="term" value="P:folic acid biosynthetic process"/>
    <property type="evidence" value="ECO:0007669"/>
    <property type="project" value="UniProtKB-KW"/>
</dbReference>
<sequence length="176" mass="20119">MVPYYISLGSNVGERFYFLQQALESLQKFDGVEVNAISNVYETDPVGLVDQPSFLNCVAGGKTRLSADELLAAALRIEQELGRVREIRWGPRTIDIDILTYGLERRDEEHLQIPHPRMRERAFVMIPFAEIAPTQLIAVGNELKTTVEMLENVNDKSGVRKWKDINWETELGHFEN</sequence>
<evidence type="ECO:0000256" key="5">
    <source>
        <dbReference type="ARBA" id="ARBA00022741"/>
    </source>
</evidence>
<name>A0A419SG58_9BACL</name>
<dbReference type="PANTHER" id="PTHR43071">
    <property type="entry name" value="2-AMINO-4-HYDROXY-6-HYDROXYMETHYLDIHYDROPTERIDINE PYROPHOSPHOKINASE"/>
    <property type="match status" value="1"/>
</dbReference>
<evidence type="ECO:0000256" key="4">
    <source>
        <dbReference type="ARBA" id="ARBA00022679"/>
    </source>
</evidence>
<evidence type="ECO:0000256" key="7">
    <source>
        <dbReference type="ARBA" id="ARBA00022840"/>
    </source>
</evidence>
<dbReference type="PROSITE" id="PS00794">
    <property type="entry name" value="HPPK"/>
    <property type="match status" value="1"/>
</dbReference>
<keyword evidence="11" id="KW-1185">Reference proteome</keyword>
<dbReference type="Pfam" id="PF01288">
    <property type="entry name" value="HPPK"/>
    <property type="match status" value="1"/>
</dbReference>
<keyword evidence="5" id="KW-0547">Nucleotide-binding</keyword>
<dbReference type="InterPro" id="IPR035907">
    <property type="entry name" value="Hppk_sf"/>
</dbReference>
<dbReference type="GO" id="GO:0003848">
    <property type="term" value="F:2-amino-4-hydroxy-6-hydroxymethyldihydropteridine diphosphokinase activity"/>
    <property type="evidence" value="ECO:0007669"/>
    <property type="project" value="UniProtKB-EC"/>
</dbReference>
<dbReference type="EMBL" id="MCHY01000009">
    <property type="protein sequence ID" value="RKD22772.1"/>
    <property type="molecule type" value="Genomic_DNA"/>
</dbReference>
<dbReference type="EC" id="2.7.6.3" evidence="3"/>
<evidence type="ECO:0000259" key="9">
    <source>
        <dbReference type="PROSITE" id="PS00794"/>
    </source>
</evidence>
<evidence type="ECO:0000313" key="11">
    <source>
        <dbReference type="Proteomes" id="UP000284219"/>
    </source>
</evidence>
<dbReference type="NCBIfam" id="TIGR01498">
    <property type="entry name" value="folK"/>
    <property type="match status" value="1"/>
</dbReference>
<comment type="catalytic activity">
    <reaction evidence="1">
        <text>6-hydroxymethyl-7,8-dihydropterin + ATP = (7,8-dihydropterin-6-yl)methyl diphosphate + AMP + H(+)</text>
        <dbReference type="Rhea" id="RHEA:11412"/>
        <dbReference type="ChEBI" id="CHEBI:15378"/>
        <dbReference type="ChEBI" id="CHEBI:30616"/>
        <dbReference type="ChEBI" id="CHEBI:44841"/>
        <dbReference type="ChEBI" id="CHEBI:72950"/>
        <dbReference type="ChEBI" id="CHEBI:456215"/>
        <dbReference type="EC" id="2.7.6.3"/>
    </reaction>
</comment>
<dbReference type="UniPathway" id="UPA00077">
    <property type="reaction ID" value="UER00155"/>
</dbReference>
<dbReference type="RefSeq" id="WP_120190254.1">
    <property type="nucleotide sequence ID" value="NZ_MCHY01000009.1"/>
</dbReference>
<dbReference type="OrthoDB" id="9808041at2"/>
<keyword evidence="4" id="KW-0808">Transferase</keyword>
<comment type="caution">
    <text evidence="10">The sequence shown here is derived from an EMBL/GenBank/DDBJ whole genome shotgun (WGS) entry which is preliminary data.</text>
</comment>
<dbReference type="AlphaFoldDB" id="A0A419SG58"/>
<protein>
    <recommendedName>
        <fullName evidence="3">2-amino-4-hydroxy-6-hydroxymethyldihydropteridine diphosphokinase</fullName>
        <ecNumber evidence="3">2.7.6.3</ecNumber>
    </recommendedName>
</protein>
<gene>
    <name evidence="10" type="ORF">BEP19_11025</name>
</gene>
<dbReference type="Gene3D" id="3.30.70.560">
    <property type="entry name" value="7,8-Dihydro-6-hydroxymethylpterin-pyrophosphokinase HPPK"/>
    <property type="match status" value="1"/>
</dbReference>
<dbReference type="GO" id="GO:0005524">
    <property type="term" value="F:ATP binding"/>
    <property type="evidence" value="ECO:0007669"/>
    <property type="project" value="UniProtKB-KW"/>
</dbReference>
<evidence type="ECO:0000256" key="8">
    <source>
        <dbReference type="ARBA" id="ARBA00022909"/>
    </source>
</evidence>
<dbReference type="CDD" id="cd00483">
    <property type="entry name" value="HPPK"/>
    <property type="match status" value="1"/>
</dbReference>
<dbReference type="GO" id="GO:0046654">
    <property type="term" value="P:tetrahydrofolate biosynthetic process"/>
    <property type="evidence" value="ECO:0007669"/>
    <property type="project" value="UniProtKB-UniPathway"/>
</dbReference>
<comment type="pathway">
    <text evidence="2">Cofactor biosynthesis; tetrahydrofolate biosynthesis; 2-amino-4-hydroxy-6-hydroxymethyl-7,8-dihydropteridine diphosphate from 7,8-dihydroneopterin triphosphate: step 4/4.</text>
</comment>
<evidence type="ECO:0000256" key="3">
    <source>
        <dbReference type="ARBA" id="ARBA00013253"/>
    </source>
</evidence>
<dbReference type="InterPro" id="IPR000550">
    <property type="entry name" value="Hppk"/>
</dbReference>
<evidence type="ECO:0000313" key="10">
    <source>
        <dbReference type="EMBL" id="RKD22772.1"/>
    </source>
</evidence>
<dbReference type="GO" id="GO:0016301">
    <property type="term" value="F:kinase activity"/>
    <property type="evidence" value="ECO:0007669"/>
    <property type="project" value="UniProtKB-KW"/>
</dbReference>
<reference evidence="10 11" key="1">
    <citation type="submission" date="2016-08" db="EMBL/GenBank/DDBJ databases">
        <title>Novel Firmicute Genomes.</title>
        <authorList>
            <person name="Poppleton D.I."/>
            <person name="Gribaldo S."/>
        </authorList>
    </citation>
    <scope>NUCLEOTIDE SEQUENCE [LARGE SCALE GENOMIC DNA]</scope>
    <source>
        <strain evidence="10 11">RAOx-1</strain>
    </source>
</reference>
<evidence type="ECO:0000256" key="2">
    <source>
        <dbReference type="ARBA" id="ARBA00005051"/>
    </source>
</evidence>
<proteinExistence type="predicted"/>
<dbReference type="SUPFAM" id="SSF55083">
    <property type="entry name" value="6-hydroxymethyl-7,8-dihydropterin pyrophosphokinase, HPPK"/>
    <property type="match status" value="1"/>
</dbReference>
<organism evidence="10 11">
    <name type="scientific">Ammoniphilus oxalaticus</name>
    <dbReference type="NCBI Taxonomy" id="66863"/>
    <lineage>
        <taxon>Bacteria</taxon>
        <taxon>Bacillati</taxon>
        <taxon>Bacillota</taxon>
        <taxon>Bacilli</taxon>
        <taxon>Bacillales</taxon>
        <taxon>Paenibacillaceae</taxon>
        <taxon>Aneurinibacillus group</taxon>
        <taxon>Ammoniphilus</taxon>
    </lineage>
</organism>
<keyword evidence="7" id="KW-0067">ATP-binding</keyword>
<evidence type="ECO:0000256" key="1">
    <source>
        <dbReference type="ARBA" id="ARBA00000198"/>
    </source>
</evidence>